<evidence type="ECO:0000313" key="7">
    <source>
        <dbReference type="EMBL" id="SNC62082.1"/>
    </source>
</evidence>
<comment type="similarity">
    <text evidence="2 6">Belongs to the glycosyl hydrolase 53 family.</text>
</comment>
<dbReference type="GO" id="GO:0031218">
    <property type="term" value="F:arabinogalactan endo-1,4-beta-galactosidase activity"/>
    <property type="evidence" value="ECO:0007669"/>
    <property type="project" value="UniProtKB-EC"/>
</dbReference>
<keyword evidence="4 6" id="KW-0378">Hydrolase</keyword>
<dbReference type="EMBL" id="FYEW01000001">
    <property type="protein sequence ID" value="SNC62082.1"/>
    <property type="molecule type" value="Genomic_DNA"/>
</dbReference>
<evidence type="ECO:0000256" key="3">
    <source>
        <dbReference type="ARBA" id="ARBA00012556"/>
    </source>
</evidence>
<accession>A0A212T7S3</accession>
<gene>
    <name evidence="7" type="ORF">SAMN06265337_0600</name>
</gene>
<name>A0A212T7S3_9BACT</name>
<dbReference type="RefSeq" id="WP_088841923.1">
    <property type="nucleotide sequence ID" value="NZ_FYEW01000001.1"/>
</dbReference>
<evidence type="ECO:0000256" key="4">
    <source>
        <dbReference type="ARBA" id="ARBA00022801"/>
    </source>
</evidence>
<keyword evidence="5 6" id="KW-0326">Glycosidase</keyword>
<dbReference type="InterPro" id="IPR011683">
    <property type="entry name" value="Glyco_hydro_53"/>
</dbReference>
<dbReference type="GO" id="GO:0045490">
    <property type="term" value="P:pectin catabolic process"/>
    <property type="evidence" value="ECO:0007669"/>
    <property type="project" value="TreeGrafter"/>
</dbReference>
<evidence type="ECO:0000256" key="5">
    <source>
        <dbReference type="ARBA" id="ARBA00023295"/>
    </source>
</evidence>
<keyword evidence="8" id="KW-1185">Reference proteome</keyword>
<dbReference type="Pfam" id="PF07745">
    <property type="entry name" value="Glyco_hydro_53"/>
    <property type="match status" value="1"/>
</dbReference>
<dbReference type="InterPro" id="IPR017853">
    <property type="entry name" value="GH"/>
</dbReference>
<dbReference type="PANTHER" id="PTHR34983:SF1">
    <property type="entry name" value="ARABINOGALACTAN ENDO-BETA-1,4-GALACTANASE A"/>
    <property type="match status" value="1"/>
</dbReference>
<dbReference type="OrthoDB" id="9768786at2"/>
<dbReference type="GO" id="GO:0015926">
    <property type="term" value="F:glucosidase activity"/>
    <property type="evidence" value="ECO:0007669"/>
    <property type="project" value="InterPro"/>
</dbReference>
<dbReference type="AlphaFoldDB" id="A0A212T7S3"/>
<comment type="catalytic activity">
    <reaction evidence="1 6">
        <text>The enzyme specifically hydrolyzes (1-&gt;4)-beta-D-galactosidic linkages in type I arabinogalactans.</text>
        <dbReference type="EC" id="3.2.1.89"/>
    </reaction>
</comment>
<dbReference type="Proteomes" id="UP000198131">
    <property type="component" value="Unassembled WGS sequence"/>
</dbReference>
<evidence type="ECO:0000256" key="1">
    <source>
        <dbReference type="ARBA" id="ARBA00001695"/>
    </source>
</evidence>
<dbReference type="PANTHER" id="PTHR34983">
    <property type="entry name" value="ARABINOGALACTAN ENDO-BETA-1,4-GALACTANASE A"/>
    <property type="match status" value="1"/>
</dbReference>
<organism evidence="7 8">
    <name type="scientific">Hymenobacter gelipurpurascens</name>
    <dbReference type="NCBI Taxonomy" id="89968"/>
    <lineage>
        <taxon>Bacteria</taxon>
        <taxon>Pseudomonadati</taxon>
        <taxon>Bacteroidota</taxon>
        <taxon>Cytophagia</taxon>
        <taxon>Cytophagales</taxon>
        <taxon>Hymenobacteraceae</taxon>
        <taxon>Hymenobacter</taxon>
    </lineage>
</organism>
<dbReference type="SUPFAM" id="SSF51445">
    <property type="entry name" value="(Trans)glycosidases"/>
    <property type="match status" value="1"/>
</dbReference>
<evidence type="ECO:0000256" key="6">
    <source>
        <dbReference type="RuleBase" id="RU361192"/>
    </source>
</evidence>
<evidence type="ECO:0000313" key="8">
    <source>
        <dbReference type="Proteomes" id="UP000198131"/>
    </source>
</evidence>
<sequence length="378" mass="41795">MQYSFVAQVRTVAFLVLSSGLIMGCGKDSPSVPQPVQEPALAPILYRGVDLSFSPQLEAAGSKFTDAASQPAPTLAIFQQQGANLVRLRLWHTPPDGHSGLPEVVAYAKRVKQAGAKLLLDIHYADSWADPSQQPTPKAWQGLSATVLQDSVYRYTRRVLQVLQKAQASPDLVQIGNEINSGMLWPQGKLNNETSWPAFAALLNSGLSAVADEDPQHTIRTVLHYAGTADAAYFFGHLQQYNVRYDVQGISYYPLYHGRTFEEMEQRLNSLIVQFDKDVLVVETAYPFTLQWKDNTNNIIGDAGQLMPGYAATPEGQRAFLLELRRRVAGLRNKRGIGFCYWAPDWVAASGTTGSSWENQALFDFTNKAQPALEAYKP</sequence>
<protein>
    <recommendedName>
        <fullName evidence="3 6">Arabinogalactan endo-beta-1,4-galactanase</fullName>
        <ecNumber evidence="3 6">3.2.1.89</ecNumber>
    </recommendedName>
</protein>
<reference evidence="8" key="1">
    <citation type="submission" date="2017-06" db="EMBL/GenBank/DDBJ databases">
        <authorList>
            <person name="Varghese N."/>
            <person name="Submissions S."/>
        </authorList>
    </citation>
    <scope>NUCLEOTIDE SEQUENCE [LARGE SCALE GENOMIC DNA]</scope>
    <source>
        <strain evidence="8">DSM 11116</strain>
    </source>
</reference>
<dbReference type="Gene3D" id="3.20.20.80">
    <property type="entry name" value="Glycosidases"/>
    <property type="match status" value="1"/>
</dbReference>
<dbReference type="EC" id="3.2.1.89" evidence="3 6"/>
<evidence type="ECO:0000256" key="2">
    <source>
        <dbReference type="ARBA" id="ARBA00010687"/>
    </source>
</evidence>
<proteinExistence type="inferred from homology"/>